<keyword evidence="2 9" id="KW-0436">Ligase</keyword>
<comment type="cofactor">
    <cofactor evidence="1">
        <name>Mg(2+)</name>
        <dbReference type="ChEBI" id="CHEBI:18420"/>
    </cofactor>
</comment>
<dbReference type="Gene3D" id="3.40.50.300">
    <property type="entry name" value="P-loop containing nucleotide triphosphate hydrolases"/>
    <property type="match status" value="2"/>
</dbReference>
<dbReference type="SUPFAM" id="SSF52540">
    <property type="entry name" value="P-loop containing nucleoside triphosphate hydrolases"/>
    <property type="match status" value="1"/>
</dbReference>
<protein>
    <submittedName>
        <fullName evidence="9">Cobyrinic acid a,c-diamide synthetase</fullName>
        <ecNumber evidence="9">6.3.5.11</ecNumber>
    </submittedName>
</protein>
<organism evidence="9">
    <name type="scientific">hydrothermal vent metagenome</name>
    <dbReference type="NCBI Taxonomy" id="652676"/>
    <lineage>
        <taxon>unclassified sequences</taxon>
        <taxon>metagenomes</taxon>
        <taxon>ecological metagenomes</taxon>
    </lineage>
</organism>
<evidence type="ECO:0000256" key="4">
    <source>
        <dbReference type="ARBA" id="ARBA00022840"/>
    </source>
</evidence>
<dbReference type="PANTHER" id="PTHR43873:SF1">
    <property type="entry name" value="COBYRINATE A,C-DIAMIDE SYNTHASE"/>
    <property type="match status" value="1"/>
</dbReference>
<dbReference type="SUPFAM" id="SSF52317">
    <property type="entry name" value="Class I glutamine amidotransferase-like"/>
    <property type="match status" value="1"/>
</dbReference>
<evidence type="ECO:0000256" key="1">
    <source>
        <dbReference type="ARBA" id="ARBA00001946"/>
    </source>
</evidence>
<dbReference type="Pfam" id="PF01656">
    <property type="entry name" value="CbiA"/>
    <property type="match status" value="1"/>
</dbReference>
<dbReference type="InterPro" id="IPR004484">
    <property type="entry name" value="CbiA/CobB_synth"/>
</dbReference>
<evidence type="ECO:0000259" key="7">
    <source>
        <dbReference type="Pfam" id="PF01656"/>
    </source>
</evidence>
<dbReference type="PROSITE" id="PS51274">
    <property type="entry name" value="GATASE_COBBQ"/>
    <property type="match status" value="1"/>
</dbReference>
<dbReference type="EMBL" id="UOGC01000123">
    <property type="protein sequence ID" value="VAX21646.1"/>
    <property type="molecule type" value="Genomic_DNA"/>
</dbReference>
<dbReference type="HAMAP" id="MF_00027">
    <property type="entry name" value="CobB_CbiA"/>
    <property type="match status" value="1"/>
</dbReference>
<keyword evidence="5" id="KW-0460">Magnesium</keyword>
<dbReference type="NCBIfam" id="TIGR00379">
    <property type="entry name" value="cobB"/>
    <property type="match status" value="1"/>
</dbReference>
<dbReference type="PANTHER" id="PTHR43873">
    <property type="entry name" value="COBYRINATE A,C-DIAMIDE SYNTHASE"/>
    <property type="match status" value="1"/>
</dbReference>
<dbReference type="Gene3D" id="3.40.50.880">
    <property type="match status" value="1"/>
</dbReference>
<evidence type="ECO:0000256" key="6">
    <source>
        <dbReference type="ARBA" id="ARBA00022962"/>
    </source>
</evidence>
<reference evidence="9" key="1">
    <citation type="submission" date="2018-06" db="EMBL/GenBank/DDBJ databases">
        <authorList>
            <person name="Zhirakovskaya E."/>
        </authorList>
    </citation>
    <scope>NUCLEOTIDE SEQUENCE</scope>
</reference>
<keyword evidence="4" id="KW-0067">ATP-binding</keyword>
<feature type="domain" description="CobQ/CobB/MinD/ParA nucleotide binding" evidence="7">
    <location>
        <begin position="9"/>
        <end position="169"/>
    </location>
</feature>
<evidence type="ECO:0000256" key="5">
    <source>
        <dbReference type="ARBA" id="ARBA00022842"/>
    </source>
</evidence>
<dbReference type="CDD" id="cd05388">
    <property type="entry name" value="CobB_N"/>
    <property type="match status" value="1"/>
</dbReference>
<proteinExistence type="inferred from homology"/>
<evidence type="ECO:0000256" key="2">
    <source>
        <dbReference type="ARBA" id="ARBA00022598"/>
    </source>
</evidence>
<keyword evidence="6" id="KW-0315">Glutamine amidotransferase</keyword>
<dbReference type="NCBIfam" id="NF002204">
    <property type="entry name" value="PRK01077.1"/>
    <property type="match status" value="1"/>
</dbReference>
<dbReference type="AlphaFoldDB" id="A0A3B1BTN9"/>
<dbReference type="InterPro" id="IPR029062">
    <property type="entry name" value="Class_I_gatase-like"/>
</dbReference>
<dbReference type="CDD" id="cd03130">
    <property type="entry name" value="GATase1_CobB"/>
    <property type="match status" value="1"/>
</dbReference>
<evidence type="ECO:0000256" key="3">
    <source>
        <dbReference type="ARBA" id="ARBA00022741"/>
    </source>
</evidence>
<feature type="domain" description="CobB/CobQ-like glutamine amidotransferase" evidence="8">
    <location>
        <begin position="252"/>
        <end position="447"/>
    </location>
</feature>
<dbReference type="InterPro" id="IPR011698">
    <property type="entry name" value="GATase_3"/>
</dbReference>
<dbReference type="Pfam" id="PF07685">
    <property type="entry name" value="GATase_3"/>
    <property type="match status" value="1"/>
</dbReference>
<name>A0A3B1BTN9_9ZZZZ</name>
<sequence length="464" mass="50894">MQVNCPRLLIAGTQSGVGKTSITIGLVAALKRRGLKVQTFKVGPDFLDPTYLKIASGRTCYNLDAWMMGRDYVERLFAKSTHDADIAIIEGVMGLFDGFSPETSEGSTAQIAEWLKTPIALVVNASGVSRSFAAMVKGFVEFERKIKITGVIANHVGSANHTELLASSLVSVGMHGFMGGIKKGALPTLPGRHLGLVSANDKRLNTDTLNRLANTIEESISIDDVVTKSKAALPLQITSQQETGITKPKARLGVAMDEAFSFYYPDSLETFKQMGLELVPFSPLNDSGLPENLNAIYIGGGYPEIYAEKLSANHGMLRDVRQFAEFDLPVYAECGGLIYMSNGIETIDGKRYPLTGCLPAWAKMQKRFQALGYIETALTESAIWGEAGSNVRGHMFHYSKLDRDPCDNTAWKTKYSVRKKRTGEMFHEGYSKGKTLLSYTHLHFASNTIACKNFIKRCIEVKSI</sequence>
<gene>
    <name evidence="9" type="ORF">MNBD_NITROSPINAE01-1287</name>
</gene>
<keyword evidence="3" id="KW-0547">Nucleotide-binding</keyword>
<dbReference type="GO" id="GO:0042242">
    <property type="term" value="F:cobyrinic acid a,c-diamide synthase activity"/>
    <property type="evidence" value="ECO:0007669"/>
    <property type="project" value="UniProtKB-EC"/>
</dbReference>
<evidence type="ECO:0000313" key="9">
    <source>
        <dbReference type="EMBL" id="VAX21646.1"/>
    </source>
</evidence>
<dbReference type="InterPro" id="IPR002586">
    <property type="entry name" value="CobQ/CobB/MinD/ParA_Nub-bd_dom"/>
</dbReference>
<dbReference type="InterPro" id="IPR027417">
    <property type="entry name" value="P-loop_NTPase"/>
</dbReference>
<evidence type="ECO:0000259" key="8">
    <source>
        <dbReference type="Pfam" id="PF07685"/>
    </source>
</evidence>
<accession>A0A3B1BTN9</accession>
<dbReference type="EC" id="6.3.5.11" evidence="9"/>
<dbReference type="GO" id="GO:0005524">
    <property type="term" value="F:ATP binding"/>
    <property type="evidence" value="ECO:0007669"/>
    <property type="project" value="UniProtKB-KW"/>
</dbReference>